<organism evidence="3 4">
    <name type="scientific">Cryptococcus deneoformans (strain JEC21 / ATCC MYA-565)</name>
    <name type="common">Cryptococcus neoformans var. neoformans serotype D</name>
    <dbReference type="NCBI Taxonomy" id="214684"/>
    <lineage>
        <taxon>Eukaryota</taxon>
        <taxon>Fungi</taxon>
        <taxon>Dikarya</taxon>
        <taxon>Basidiomycota</taxon>
        <taxon>Agaricomycotina</taxon>
        <taxon>Tremellomycetes</taxon>
        <taxon>Tremellales</taxon>
        <taxon>Cryptococcaceae</taxon>
        <taxon>Cryptococcus</taxon>
        <taxon>Cryptococcus neoformans species complex</taxon>
    </lineage>
</organism>
<dbReference type="GO" id="GO:0000785">
    <property type="term" value="C:chromatin"/>
    <property type="evidence" value="ECO:0000318"/>
    <property type="project" value="GO_Central"/>
</dbReference>
<feature type="compositionally biased region" description="Polar residues" evidence="1">
    <location>
        <begin position="1388"/>
        <end position="1419"/>
    </location>
</feature>
<dbReference type="GO" id="GO:0006357">
    <property type="term" value="P:regulation of transcription by RNA polymerase II"/>
    <property type="evidence" value="ECO:0000318"/>
    <property type="project" value="GO_Central"/>
</dbReference>
<dbReference type="GO" id="GO:0034967">
    <property type="term" value="C:Set3 complex"/>
    <property type="evidence" value="ECO:0000318"/>
    <property type="project" value="GO_Central"/>
</dbReference>
<feature type="compositionally biased region" description="Polar residues" evidence="1">
    <location>
        <begin position="1102"/>
        <end position="1114"/>
    </location>
</feature>
<feature type="domain" description="SANT" evidence="2">
    <location>
        <begin position="972"/>
        <end position="1023"/>
    </location>
</feature>
<evidence type="ECO:0000259" key="2">
    <source>
        <dbReference type="PROSITE" id="PS51293"/>
    </source>
</evidence>
<feature type="compositionally biased region" description="Basic and acidic residues" evidence="1">
    <location>
        <begin position="31"/>
        <end position="44"/>
    </location>
</feature>
<feature type="compositionally biased region" description="Basic and acidic residues" evidence="1">
    <location>
        <begin position="90"/>
        <end position="127"/>
    </location>
</feature>
<feature type="compositionally biased region" description="Polar residues" evidence="1">
    <location>
        <begin position="356"/>
        <end position="365"/>
    </location>
</feature>
<feature type="region of interest" description="Disordered" evidence="1">
    <location>
        <begin position="1"/>
        <end position="537"/>
    </location>
</feature>
<feature type="region of interest" description="Disordered" evidence="1">
    <location>
        <begin position="593"/>
        <end position="613"/>
    </location>
</feature>
<feature type="compositionally biased region" description="Basic and acidic residues" evidence="1">
    <location>
        <begin position="517"/>
        <end position="526"/>
    </location>
</feature>
<feature type="region of interest" description="Disordered" evidence="1">
    <location>
        <begin position="1224"/>
        <end position="1262"/>
    </location>
</feature>
<dbReference type="VEuPathDB" id="FungiDB:CNA00400"/>
<dbReference type="RefSeq" id="XP_024511820.1">
    <property type="nucleotide sequence ID" value="XM_024656144.1"/>
</dbReference>
<feature type="compositionally biased region" description="Polar residues" evidence="1">
    <location>
        <begin position="1125"/>
        <end position="1142"/>
    </location>
</feature>
<evidence type="ECO:0000313" key="3">
    <source>
        <dbReference type="EMBL" id="AAW40652.2"/>
    </source>
</evidence>
<feature type="region of interest" description="Disordered" evidence="1">
    <location>
        <begin position="659"/>
        <end position="713"/>
    </location>
</feature>
<dbReference type="EMBL" id="AE017341">
    <property type="protein sequence ID" value="AAW40652.2"/>
    <property type="molecule type" value="Genomic_DNA"/>
</dbReference>
<feature type="compositionally biased region" description="Low complexity" evidence="1">
    <location>
        <begin position="264"/>
        <end position="281"/>
    </location>
</feature>
<feature type="compositionally biased region" description="Polar residues" evidence="1">
    <location>
        <begin position="666"/>
        <end position="679"/>
    </location>
</feature>
<feature type="compositionally biased region" description="Polar residues" evidence="1">
    <location>
        <begin position="1504"/>
        <end position="1522"/>
    </location>
</feature>
<feature type="compositionally biased region" description="Basic and acidic residues" evidence="1">
    <location>
        <begin position="477"/>
        <end position="493"/>
    </location>
</feature>
<feature type="compositionally biased region" description="Basic residues" evidence="1">
    <location>
        <begin position="1035"/>
        <end position="1045"/>
    </location>
</feature>
<feature type="compositionally biased region" description="Basic and acidic residues" evidence="1">
    <location>
        <begin position="1612"/>
        <end position="1626"/>
    </location>
</feature>
<feature type="compositionally biased region" description="Basic and acidic residues" evidence="1">
    <location>
        <begin position="696"/>
        <end position="706"/>
    </location>
</feature>
<feature type="compositionally biased region" description="Basic residues" evidence="1">
    <location>
        <begin position="1143"/>
        <end position="1156"/>
    </location>
</feature>
<sequence length="1663" mass="182933">MYPDAGPSRPAPYPAKPLVGTTGRSPRSGPSRRDDFERDRDREGYSATTRPYPIPPWSSRLPPRQPVRPYQSGPSIGSRPRSFSPSPPRRSYDRDWERDRDRERARDRERDWERDRDRSYDVRDRLALDPGWRSGTSIAGDLDNQPPRRPGGFSSVPSRGPDREGWGREDRRWIGDRRDDRDRYEPSPRGPPRPITSSMPHSYPSERPRSPPSAPRGPRSVTAQPLASPYPSRIPPGPKSQGAPMWNDRDRESGPRRTSGPNGLPSLNLAAAQSLSAQPSPTISKFSPTTTYIPNAPNSARGSNSPIDSRRTRDVERPQSLPPGSIVPSLPPVNTEIEPKPAPESQDLEEGEVVSPVQTARNPSWNYPEERRRAWTPPRDRDREHWEREREREREWLRERDRGRVDRDLDRRRPSPALSSWSNKRTEESRQVRPRRSPSNPPRDPIRPISPVQRSKQPTHVPVEDGELRLSEAAITSDKRIEELKRDPERTDHPATPSVPPPPSLPDADDGMPDSTPVKEEKEASPVEHPAINPVRDTTTETGYSALPVQPTADTLNDVTMKSPVIETVDAQANGMLQETITTDIIMTSHDTKDVSMDPASPLGPPPLENGSEVSVERQTSPILDAVAPSQLTSPSLPKAEKVIESVDANMANNGAVPEPTEPFSGKQTDTVPQLSPHSTIAERRSVKLPPNIPLNRKESFPRKDSMLSGQSTDVENDVELRTAVSEIDTLVLEDGEEQDELGAEKARELNLIASVKAAQARHVHLQEFPILAWNMAAAPEESSRVTVMDDEGRERMLKEFTRPLKREEAIRAKFVRFVVAHEKVKTKNTITRLKDSYLSINKKWKDHCSFLDELMKERGPPPPELYAMPGAIHPVVTPGAVAPTTPAVEEIFNSRSNRRRGLGGDIVATDAEFEEILAGLADNALKDPNLRASKTAAVIPDMIVGQERNLQYDNDNDLVTDPLSFYDNIGVAEPIWTSEERAIFVKRYLAYPKQFGRIADGIPNKTAGECVLYYYRTKKEMDYKGMLAHKRGGGKRKLALKKGAKSSALMQDLTRAKPTVSKDDAAVATPAKGREQSVVLPAGGKRGRGEGGGPGRKKRVSQSVAVPQTPTPQNEEEEEGHMDSASTSRAGSEVPSVSSTKAKMRMTVKTAKRPRVSSIPELSTPTQNPPAQPDTTALTPATEVPEHPSLTNTTELAAAALASLADVATSAAQAELLPPVRRAGKRRKIAGEPGPIVDPNAPPAITVAGAPEKEKPARRSATNSYWSVEERRKVKELVVLHGMDAKLIAAQLKGKSERQVGNFLEGHRTELEALEGVTGTTGVVEETKVQTSTPLESQAHQQIDAPVQARPEMYNKPRQSGGRTIYDAFPSFMSSQDRYEPRLGMFPSSNPVSTPTPASHASHIAQSAPKSAQGSNSPVRPIFRAGGMRISALLNDEPPTEAGEQGEIGVVPDSIDTASDVTIDERELDVVTGPSPRSLPAASDIPAGYPSYEQRHDERHSAHASQSPSLPHMSHSPNAWNGTRPEASPIYGHAPAVPAPTLAHRGSWESHPPPGHICTSSTTRFETLPPIRSQPATYDRSPLAHGHIGPLTPHGHDREQFHQQQPQAHDGSQREWDERKYEKTEGFQSATLPPLRNMEHEGGAQGGTGDGVADDRNGDQER</sequence>
<accession>Q5KQ54</accession>
<dbReference type="GeneID" id="3253499"/>
<dbReference type="InterPro" id="IPR009057">
    <property type="entry name" value="Homeodomain-like_sf"/>
</dbReference>
<name>Q5KQ54_CRYD1</name>
<dbReference type="InterPro" id="IPR001005">
    <property type="entry name" value="SANT/Myb"/>
</dbReference>
<evidence type="ECO:0000313" key="4">
    <source>
        <dbReference type="Proteomes" id="UP000002149"/>
    </source>
</evidence>
<dbReference type="SUPFAM" id="SSF46689">
    <property type="entry name" value="Homeodomain-like"/>
    <property type="match status" value="2"/>
</dbReference>
<dbReference type="eggNOG" id="KOG1878">
    <property type="taxonomic scope" value="Eukaryota"/>
</dbReference>
<dbReference type="PANTHER" id="PTHR13992">
    <property type="entry name" value="NUCLEAR RECEPTOR CO-REPRESSOR RELATED NCOR"/>
    <property type="match status" value="1"/>
</dbReference>
<dbReference type="PANTHER" id="PTHR13992:SF39">
    <property type="entry name" value="SMRTER, ISOFORM G"/>
    <property type="match status" value="1"/>
</dbReference>
<feature type="compositionally biased region" description="Basic and acidic residues" evidence="1">
    <location>
        <begin position="368"/>
        <end position="413"/>
    </location>
</feature>
<feature type="compositionally biased region" description="Low complexity" evidence="1">
    <location>
        <begin position="72"/>
        <end position="84"/>
    </location>
</feature>
<feature type="compositionally biased region" description="Basic and acidic residues" evidence="1">
    <location>
        <begin position="308"/>
        <end position="317"/>
    </location>
</feature>
<feature type="region of interest" description="Disordered" evidence="1">
    <location>
        <begin position="1465"/>
        <end position="1663"/>
    </location>
</feature>
<feature type="compositionally biased region" description="Basic and acidic residues" evidence="1">
    <location>
        <begin position="160"/>
        <end position="186"/>
    </location>
</feature>
<dbReference type="InterPro" id="IPR051571">
    <property type="entry name" value="N-CoR_corepressor"/>
</dbReference>
<keyword evidence="4" id="KW-1185">Reference proteome</keyword>
<proteinExistence type="predicted"/>
<dbReference type="Gene3D" id="1.10.10.60">
    <property type="entry name" value="Homeodomain-like"/>
    <property type="match status" value="1"/>
</dbReference>
<dbReference type="PaxDb" id="214684-Q5KQ54"/>
<feature type="compositionally biased region" description="Polar residues" evidence="1">
    <location>
        <begin position="282"/>
        <end position="307"/>
    </location>
</feature>
<feature type="region of interest" description="Disordered" evidence="1">
    <location>
        <begin position="1381"/>
        <end position="1421"/>
    </location>
</feature>
<dbReference type="InParanoid" id="Q5KQ54"/>
<evidence type="ECO:0000256" key="1">
    <source>
        <dbReference type="SAM" id="MobiDB-lite"/>
    </source>
</evidence>
<reference evidence="3 4" key="1">
    <citation type="journal article" date="2005" name="Science">
        <title>The genome of the basidiomycetous yeast and human pathogen Cryptococcus neoformans.</title>
        <authorList>
            <person name="Loftus B.J."/>
            <person name="Fung E."/>
            <person name="Roncaglia P."/>
            <person name="Rowley D."/>
            <person name="Amedeo P."/>
            <person name="Bruno D."/>
            <person name="Vamathevan J."/>
            <person name="Miranda M."/>
            <person name="Anderson I.J."/>
            <person name="Fraser J.A."/>
            <person name="Allen J.E."/>
            <person name="Bosdet I.E."/>
            <person name="Brent M.R."/>
            <person name="Chiu R."/>
            <person name="Doering T.L."/>
            <person name="Donlin M.J."/>
            <person name="D'Souza C.A."/>
            <person name="Fox D.S."/>
            <person name="Grinberg V."/>
            <person name="Fu J."/>
            <person name="Fukushima M."/>
            <person name="Haas B.J."/>
            <person name="Huang J.C."/>
            <person name="Janbon G."/>
            <person name="Jones S.J."/>
            <person name="Koo H.L."/>
            <person name="Krzywinski M.I."/>
            <person name="Kwon-Chung J.K."/>
            <person name="Lengeler K.B."/>
            <person name="Maiti R."/>
            <person name="Marra M.A."/>
            <person name="Marra R.E."/>
            <person name="Mathewson C.A."/>
            <person name="Mitchell T.G."/>
            <person name="Pertea M."/>
            <person name="Riggs F.R."/>
            <person name="Salzberg S.L."/>
            <person name="Schein J.E."/>
            <person name="Shvartsbeyn A."/>
            <person name="Shin H."/>
            <person name="Shumway M."/>
            <person name="Specht C.A."/>
            <person name="Suh B.B."/>
            <person name="Tenney A."/>
            <person name="Utterback T.R."/>
            <person name="Wickes B.L."/>
            <person name="Wortman J.R."/>
            <person name="Wye N.H."/>
            <person name="Kronstad J.W."/>
            <person name="Lodge J.K."/>
            <person name="Heitman J."/>
            <person name="Davis R.W."/>
            <person name="Fraser C.M."/>
            <person name="Hyman R.W."/>
        </authorList>
    </citation>
    <scope>NUCLEOTIDE SEQUENCE [LARGE SCALE GENOMIC DNA]</scope>
    <source>
        <strain evidence="4">JEC21 / ATCC MYA-565</strain>
    </source>
</reference>
<dbReference type="KEGG" id="cne:CNA00400"/>
<dbReference type="HOGENOM" id="CLU_318065_0_0_1"/>
<dbReference type="PROSITE" id="PS51293">
    <property type="entry name" value="SANT"/>
    <property type="match status" value="1"/>
</dbReference>
<dbReference type="SMART" id="SM00717">
    <property type="entry name" value="SANT"/>
    <property type="match status" value="2"/>
</dbReference>
<feature type="compositionally biased region" description="Low complexity" evidence="1">
    <location>
        <begin position="20"/>
        <end position="29"/>
    </location>
</feature>
<gene>
    <name evidence="3" type="ordered locus">CNA00400</name>
</gene>
<dbReference type="CDD" id="cd00167">
    <property type="entry name" value="SANT"/>
    <property type="match status" value="2"/>
</dbReference>
<dbReference type="InterPro" id="IPR017884">
    <property type="entry name" value="SANT_dom"/>
</dbReference>
<feature type="region of interest" description="Disordered" evidence="1">
    <location>
        <begin position="1035"/>
        <end position="1189"/>
    </location>
</feature>
<protein>
    <submittedName>
        <fullName evidence="3">Histone deacetylation-related protein, putative</fullName>
    </submittedName>
</protein>
<dbReference type="OrthoDB" id="10258692at2759"/>
<feature type="compositionally biased region" description="Basic and acidic residues" evidence="1">
    <location>
        <begin position="1654"/>
        <end position="1663"/>
    </location>
</feature>
<dbReference type="STRING" id="214684.Q5KQ54"/>
<dbReference type="Proteomes" id="UP000002149">
    <property type="component" value="Chromosome 1"/>
</dbReference>